<keyword evidence="3" id="KW-0032">Aminotransferase</keyword>
<dbReference type="EMBL" id="FAVB01000005">
    <property type="protein sequence ID" value="CUU88362.1"/>
    <property type="molecule type" value="Genomic_DNA"/>
</dbReference>
<keyword evidence="4" id="KW-1185">Reference proteome</keyword>
<accession>A0A0S4SRB3</accession>
<dbReference type="Pfam" id="PF00266">
    <property type="entry name" value="Aminotran_5"/>
    <property type="match status" value="1"/>
</dbReference>
<proteinExistence type="predicted"/>
<gene>
    <name evidence="3" type="primary">csd</name>
    <name evidence="3" type="ORF">ERS686654_01875</name>
</gene>
<dbReference type="GO" id="GO:0008483">
    <property type="term" value="F:transaminase activity"/>
    <property type="evidence" value="ECO:0007669"/>
    <property type="project" value="UniProtKB-KW"/>
</dbReference>
<dbReference type="InterPro" id="IPR015421">
    <property type="entry name" value="PyrdxlP-dep_Trfase_major"/>
</dbReference>
<dbReference type="AlphaFoldDB" id="A0A0S4SRB3"/>
<dbReference type="PANTHER" id="PTHR43586">
    <property type="entry name" value="CYSTEINE DESULFURASE"/>
    <property type="match status" value="1"/>
</dbReference>
<feature type="domain" description="Aminotransferase class V" evidence="2">
    <location>
        <begin position="120"/>
        <end position="412"/>
    </location>
</feature>
<evidence type="ECO:0000313" key="3">
    <source>
        <dbReference type="EMBL" id="CUU88362.1"/>
    </source>
</evidence>
<dbReference type="InterPro" id="IPR015422">
    <property type="entry name" value="PyrdxlP-dep_Trfase_small"/>
</dbReference>
<evidence type="ECO:0000259" key="2">
    <source>
        <dbReference type="Pfam" id="PF00266"/>
    </source>
</evidence>
<dbReference type="InterPro" id="IPR015424">
    <property type="entry name" value="PyrdxlP-dep_Trfase"/>
</dbReference>
<dbReference type="RefSeq" id="WP_059435407.1">
    <property type="nucleotide sequence ID" value="NZ_FAVB01000005.1"/>
</dbReference>
<dbReference type="SUPFAM" id="SSF53383">
    <property type="entry name" value="PLP-dependent transferases"/>
    <property type="match status" value="1"/>
</dbReference>
<dbReference type="Proteomes" id="UP000052237">
    <property type="component" value="Unassembled WGS sequence"/>
</dbReference>
<dbReference type="PANTHER" id="PTHR43586:SF8">
    <property type="entry name" value="CYSTEINE DESULFURASE 1, CHLOROPLASTIC"/>
    <property type="match status" value="1"/>
</dbReference>
<organism evidence="3 4">
    <name type="scientific">Campylobacter hyointestinalis subsp. hyointestinalis</name>
    <dbReference type="NCBI Taxonomy" id="91352"/>
    <lineage>
        <taxon>Bacteria</taxon>
        <taxon>Pseudomonadati</taxon>
        <taxon>Campylobacterota</taxon>
        <taxon>Epsilonproteobacteria</taxon>
        <taxon>Campylobacterales</taxon>
        <taxon>Campylobacteraceae</taxon>
        <taxon>Campylobacter</taxon>
    </lineage>
</organism>
<dbReference type="Gene3D" id="3.90.1150.10">
    <property type="entry name" value="Aspartate Aminotransferase, domain 1"/>
    <property type="match status" value="1"/>
</dbReference>
<evidence type="ECO:0000313" key="4">
    <source>
        <dbReference type="Proteomes" id="UP000052237"/>
    </source>
</evidence>
<name>A0A0S4SRB3_CAMHY</name>
<dbReference type="GO" id="GO:0031071">
    <property type="term" value="F:cysteine desulfurase activity"/>
    <property type="evidence" value="ECO:0007669"/>
    <property type="project" value="UniProtKB-EC"/>
</dbReference>
<reference evidence="3 4" key="1">
    <citation type="submission" date="2015-11" db="EMBL/GenBank/DDBJ databases">
        <authorList>
            <consortium name="Pathogen Informatics"/>
        </authorList>
    </citation>
    <scope>NUCLEOTIDE SEQUENCE [LARGE SCALE GENOMIC DNA]</scope>
    <source>
        <strain evidence="3 4">006A-0059</strain>
    </source>
</reference>
<evidence type="ECO:0000256" key="1">
    <source>
        <dbReference type="ARBA" id="ARBA00022898"/>
    </source>
</evidence>
<protein>
    <submittedName>
        <fullName evidence="3">Aminotransferase</fullName>
        <ecNumber evidence="3">2.8.1.7</ecNumber>
    </submittedName>
</protein>
<keyword evidence="1" id="KW-0663">Pyridoxal phosphate</keyword>
<dbReference type="EC" id="2.8.1.7" evidence="3"/>
<dbReference type="InterPro" id="IPR000192">
    <property type="entry name" value="Aminotrans_V_dom"/>
</dbReference>
<dbReference type="Gene3D" id="3.40.640.10">
    <property type="entry name" value="Type I PLP-dependent aspartate aminotransferase-like (Major domain)"/>
    <property type="match status" value="1"/>
</dbReference>
<sequence length="423" mass="47196">MINLEKVRKNIILKDGIYYFDWTASGLGYKEIEDEILRVLMTYSNTHSECGTCARVTTNYYESARSGIKKLLELGDDFYLMPCSFGSTAAIKKFQEIMGIYIPPATRAVLGNLNIDKRKFPLVIVSPYEHHSNEISFRYGLCEVFRVPLAKDGGIHFGEMERVLKLNRGRKIIASFSAASNVTGIKTDLYNLNKMIRDYGGIIALDLSSLAAYENVNSDFFDAAFISSHKLLGGVGGSGLLAIRKELCTGDKPTFAGGGTVTYVSRKSAKFVENKEALEDAGTPGITQLVRSFLAFKLRNDIGLETIREIEKANLEYFEDNLMRIKNLICYGSKNCDRLPIFSFNIKDISPYELAKVLSDKFSVQTRAGCACAGPYGHELLGLEDDADFAQKPGFVRVSLHYTQTKDDLDYLLSAIKEAIKFF</sequence>
<keyword evidence="3" id="KW-0808">Transferase</keyword>
<comment type="caution">
    <text evidence="3">The sequence shown here is derived from an EMBL/GenBank/DDBJ whole genome shotgun (WGS) entry which is preliminary data.</text>
</comment>